<evidence type="ECO:0000256" key="1">
    <source>
        <dbReference type="ARBA" id="ARBA00004496"/>
    </source>
</evidence>
<keyword evidence="7 10" id="KW-0378">Hydrolase</keyword>
<keyword evidence="5 10" id="KW-0145">Chemotaxis</keyword>
<dbReference type="GO" id="GO:0050920">
    <property type="term" value="P:regulation of chemotaxis"/>
    <property type="evidence" value="ECO:0007669"/>
    <property type="project" value="InterPro"/>
</dbReference>
<dbReference type="OrthoDB" id="9773007at2"/>
<dbReference type="GO" id="GO:0097588">
    <property type="term" value="P:archaeal or bacterial-type flagellum-dependent cell motility"/>
    <property type="evidence" value="ECO:0007669"/>
    <property type="project" value="UniProtKB-KW"/>
</dbReference>
<name>A0A432X849_9GAMM</name>
<dbReference type="AlphaFoldDB" id="A0A432X849"/>
<dbReference type="PANTHER" id="PTHR43693:SF1">
    <property type="entry name" value="PROTEIN PHOSPHATASE CHEZ"/>
    <property type="match status" value="1"/>
</dbReference>
<comment type="similarity">
    <text evidence="2 10">Belongs to the CheZ family.</text>
</comment>
<dbReference type="GO" id="GO:0009288">
    <property type="term" value="C:bacterial-type flagellum"/>
    <property type="evidence" value="ECO:0007669"/>
    <property type="project" value="InterPro"/>
</dbReference>
<reference evidence="12 13" key="1">
    <citation type="journal article" date="2011" name="Front. Microbiol.">
        <title>Genomic signatures of strain selection and enhancement in Bacillus atrophaeus var. globigii, a historical biowarfare simulant.</title>
        <authorList>
            <person name="Gibbons H.S."/>
            <person name="Broomall S.M."/>
            <person name="McNew L.A."/>
            <person name="Daligault H."/>
            <person name="Chapman C."/>
            <person name="Bruce D."/>
            <person name="Karavis M."/>
            <person name="Krepps M."/>
            <person name="McGregor P.A."/>
            <person name="Hong C."/>
            <person name="Park K.H."/>
            <person name="Akmal A."/>
            <person name="Feldman A."/>
            <person name="Lin J.S."/>
            <person name="Chang W.E."/>
            <person name="Higgs B.W."/>
            <person name="Demirev P."/>
            <person name="Lindquist J."/>
            <person name="Liem A."/>
            <person name="Fochler E."/>
            <person name="Read T.D."/>
            <person name="Tapia R."/>
            <person name="Johnson S."/>
            <person name="Bishop-Lilly K.A."/>
            <person name="Detter C."/>
            <person name="Han C."/>
            <person name="Sozhamannan S."/>
            <person name="Rosenzweig C.N."/>
            <person name="Skowronski E.W."/>
        </authorList>
    </citation>
    <scope>NUCLEOTIDE SEQUENCE [LARGE SCALE GENOMIC DNA]</scope>
    <source>
        <strain evidence="12 13">AIT1</strain>
    </source>
</reference>
<evidence type="ECO:0000256" key="4">
    <source>
        <dbReference type="ARBA" id="ARBA00022490"/>
    </source>
</evidence>
<dbReference type="Gene3D" id="1.10.287.500">
    <property type="entry name" value="Helix hairpin bin"/>
    <property type="match status" value="1"/>
</dbReference>
<dbReference type="GO" id="GO:0004721">
    <property type="term" value="F:phosphoprotein phosphatase activity"/>
    <property type="evidence" value="ECO:0007669"/>
    <property type="project" value="UniProtKB-KW"/>
</dbReference>
<dbReference type="Pfam" id="PF04344">
    <property type="entry name" value="CheZ"/>
    <property type="match status" value="1"/>
</dbReference>
<dbReference type="GO" id="GO:0005737">
    <property type="term" value="C:cytoplasm"/>
    <property type="evidence" value="ECO:0007669"/>
    <property type="project" value="UniProtKB-SubCell"/>
</dbReference>
<evidence type="ECO:0000256" key="5">
    <source>
        <dbReference type="ARBA" id="ARBA00022500"/>
    </source>
</evidence>
<comment type="caution">
    <text evidence="12">The sequence shown here is derived from an EMBL/GenBank/DDBJ whole genome shotgun (WGS) entry which is preliminary data.</text>
</comment>
<evidence type="ECO:0000313" key="13">
    <source>
        <dbReference type="Proteomes" id="UP000286976"/>
    </source>
</evidence>
<accession>A0A432X849</accession>
<dbReference type="InterPro" id="IPR007439">
    <property type="entry name" value="Chemotax_Pase_CheZ"/>
</dbReference>
<evidence type="ECO:0000256" key="9">
    <source>
        <dbReference type="ARBA" id="ARBA00029599"/>
    </source>
</evidence>
<protein>
    <recommendedName>
        <fullName evidence="3 10">Protein phosphatase CheZ</fullName>
        <ecNumber evidence="10">3.1.3.-</ecNumber>
    </recommendedName>
    <alternativeName>
        <fullName evidence="9 10">Chemotaxis protein CheZ</fullName>
    </alternativeName>
</protein>
<keyword evidence="6 10" id="KW-0283">Flagellar rotation</keyword>
<evidence type="ECO:0000256" key="2">
    <source>
        <dbReference type="ARBA" id="ARBA00005908"/>
    </source>
</evidence>
<evidence type="ECO:0000256" key="8">
    <source>
        <dbReference type="ARBA" id="ARBA00022912"/>
    </source>
</evidence>
<sequence>MAPSVGQVTLEQAKLLVRLLETGLQAEADKLVQDIAKVEQGELFDSIGKLTRQLHDSLQAFLEDPRLAKLTADELPDAQNRLEYVIQRTEDAANRTMDAVEGSLPLVEEMATEVAAMRPTWERLMQRNLELSEFKELCHQVDGFLQRASSHSEKLHGQLTEVLMAQDFQDLTGQVIRRVIDLVQEVEGQLVSLLTLFGEDTDKAAATDADSKNKKKITGVEGPIIDPEARDDVVSGQTDVDDLLSSLGF</sequence>
<comment type="subcellular location">
    <subcellularLocation>
        <location evidence="1 10">Cytoplasm</location>
    </subcellularLocation>
</comment>
<organism evidence="12 13">
    <name type="scientific">Aliidiomarina taiwanensis</name>
    <dbReference type="NCBI Taxonomy" id="946228"/>
    <lineage>
        <taxon>Bacteria</taxon>
        <taxon>Pseudomonadati</taxon>
        <taxon>Pseudomonadota</taxon>
        <taxon>Gammaproteobacteria</taxon>
        <taxon>Alteromonadales</taxon>
        <taxon>Idiomarinaceae</taxon>
        <taxon>Aliidiomarina</taxon>
    </lineage>
</organism>
<dbReference type="PANTHER" id="PTHR43693">
    <property type="entry name" value="PROTEIN PHOSPHATASE CHEZ"/>
    <property type="match status" value="1"/>
</dbReference>
<dbReference type="RefSeq" id="WP_126757263.1">
    <property type="nucleotide sequence ID" value="NZ_PIPQ01000002.1"/>
</dbReference>
<comment type="subunit">
    <text evidence="10">Homodimer.</text>
</comment>
<keyword evidence="13" id="KW-1185">Reference proteome</keyword>
<dbReference type="Proteomes" id="UP000286976">
    <property type="component" value="Unassembled WGS sequence"/>
</dbReference>
<evidence type="ECO:0000256" key="11">
    <source>
        <dbReference type="PIRSR" id="PIRSR002884-1"/>
    </source>
</evidence>
<dbReference type="InterPro" id="IPR050992">
    <property type="entry name" value="CheZ_family_phosphatases"/>
</dbReference>
<dbReference type="PIRSF" id="PIRSF002884">
    <property type="entry name" value="CheZ"/>
    <property type="match status" value="1"/>
</dbReference>
<dbReference type="SUPFAM" id="SSF75708">
    <property type="entry name" value="Chemotaxis phosphatase CheZ"/>
    <property type="match status" value="1"/>
</dbReference>
<feature type="site" description="Enhances dephosphorylation of CheY-P" evidence="11">
    <location>
        <position position="174"/>
    </location>
</feature>
<dbReference type="EC" id="3.1.3.-" evidence="10"/>
<gene>
    <name evidence="12" type="ORF">CWE15_06510</name>
</gene>
<evidence type="ECO:0000256" key="6">
    <source>
        <dbReference type="ARBA" id="ARBA00022779"/>
    </source>
</evidence>
<evidence type="ECO:0000256" key="7">
    <source>
        <dbReference type="ARBA" id="ARBA00022801"/>
    </source>
</evidence>
<keyword evidence="8 10" id="KW-0904">Protein phosphatase</keyword>
<comment type="function">
    <text evidence="10">Plays an important role in bacterial chemotaxis signal transduction pathway by accelerating the dephosphorylation of phosphorylated CheY (CheY-P).</text>
</comment>
<evidence type="ECO:0000256" key="10">
    <source>
        <dbReference type="PIRNR" id="PIRNR002884"/>
    </source>
</evidence>
<keyword evidence="4 10" id="KW-0963">Cytoplasm</keyword>
<dbReference type="EMBL" id="PIPQ01000002">
    <property type="protein sequence ID" value="RUO43049.1"/>
    <property type="molecule type" value="Genomic_DNA"/>
</dbReference>
<evidence type="ECO:0000313" key="12">
    <source>
        <dbReference type="EMBL" id="RUO43049.1"/>
    </source>
</evidence>
<dbReference type="GO" id="GO:0006935">
    <property type="term" value="P:chemotaxis"/>
    <property type="evidence" value="ECO:0007669"/>
    <property type="project" value="UniProtKB-KW"/>
</dbReference>
<evidence type="ECO:0000256" key="3">
    <source>
        <dbReference type="ARBA" id="ARBA00018484"/>
    </source>
</evidence>
<proteinExistence type="inferred from homology"/>